<keyword evidence="3" id="KW-1185">Reference proteome</keyword>
<proteinExistence type="predicted"/>
<reference evidence="2 3" key="1">
    <citation type="submission" date="2017-11" db="EMBL/GenBank/DDBJ databases">
        <title>De-novo sequencing of pomegranate (Punica granatum L.) genome.</title>
        <authorList>
            <person name="Akparov Z."/>
            <person name="Amiraslanov A."/>
            <person name="Hajiyeva S."/>
            <person name="Abbasov M."/>
            <person name="Kaur K."/>
            <person name="Hamwieh A."/>
            <person name="Solovyev V."/>
            <person name="Salamov A."/>
            <person name="Braich B."/>
            <person name="Kosarev P."/>
            <person name="Mahmoud A."/>
            <person name="Hajiyev E."/>
            <person name="Babayeva S."/>
            <person name="Izzatullayeva V."/>
            <person name="Mammadov A."/>
            <person name="Mammadov A."/>
            <person name="Sharifova S."/>
            <person name="Ojaghi J."/>
            <person name="Eynullazada K."/>
            <person name="Bayramov B."/>
            <person name="Abdulazimova A."/>
            <person name="Shahmuradov I."/>
        </authorList>
    </citation>
    <scope>NUCLEOTIDE SEQUENCE [LARGE SCALE GENOMIC DNA]</scope>
    <source>
        <strain evidence="3">cv. AG2017</strain>
        <tissue evidence="2">Leaf</tissue>
    </source>
</reference>
<dbReference type="EMBL" id="PGOL01008199">
    <property type="protein sequence ID" value="PKI31942.1"/>
    <property type="molecule type" value="Genomic_DNA"/>
</dbReference>
<feature type="compositionally biased region" description="Basic and acidic residues" evidence="1">
    <location>
        <begin position="20"/>
        <end position="42"/>
    </location>
</feature>
<dbReference type="AlphaFoldDB" id="A0A2I0HJQ3"/>
<dbReference type="Proteomes" id="UP000233551">
    <property type="component" value="Unassembled WGS sequence"/>
</dbReference>
<evidence type="ECO:0000313" key="3">
    <source>
        <dbReference type="Proteomes" id="UP000233551"/>
    </source>
</evidence>
<evidence type="ECO:0000256" key="1">
    <source>
        <dbReference type="SAM" id="MobiDB-lite"/>
    </source>
</evidence>
<comment type="caution">
    <text evidence="2">The sequence shown here is derived from an EMBL/GenBank/DDBJ whole genome shotgun (WGS) entry which is preliminary data.</text>
</comment>
<feature type="non-terminal residue" evidence="2">
    <location>
        <position position="1"/>
    </location>
</feature>
<name>A0A2I0HJQ3_PUNGR</name>
<organism evidence="2 3">
    <name type="scientific">Punica granatum</name>
    <name type="common">Pomegranate</name>
    <dbReference type="NCBI Taxonomy" id="22663"/>
    <lineage>
        <taxon>Eukaryota</taxon>
        <taxon>Viridiplantae</taxon>
        <taxon>Streptophyta</taxon>
        <taxon>Embryophyta</taxon>
        <taxon>Tracheophyta</taxon>
        <taxon>Spermatophyta</taxon>
        <taxon>Magnoliopsida</taxon>
        <taxon>eudicotyledons</taxon>
        <taxon>Gunneridae</taxon>
        <taxon>Pentapetalae</taxon>
        <taxon>rosids</taxon>
        <taxon>malvids</taxon>
        <taxon>Myrtales</taxon>
        <taxon>Lythraceae</taxon>
        <taxon>Punica</taxon>
    </lineage>
</organism>
<evidence type="ECO:0000313" key="2">
    <source>
        <dbReference type="EMBL" id="PKI31942.1"/>
    </source>
</evidence>
<gene>
    <name evidence="2" type="ORF">CRG98_047660</name>
</gene>
<sequence>DSPKYATVSRAHGWVGGRGNIERELRPPWKPDEGNRQTDKVKGSSAMDSMIQFSGWAKFAETRDRQGIFCFLPPESTRRVSSMEIVGHVVESQTRPHAFNGKSVTLTKILLDRGETRATMTASNGLLARPERNQKSIIKPIMISTRTRLVRCELQIRVPSLVVVLCRSLVRAAGHSAPLLFSNLSSLDLSYLCNGVGLPTYPTPLLDGHFFFCGLPSSPSDGILVLHDKGSYSRLIRSYQPLTKDRPFVAEPFFVGFYKFQLPDDVHWFEPIEEARYFDLIV</sequence>
<feature type="region of interest" description="Disordered" evidence="1">
    <location>
        <begin position="17"/>
        <end position="45"/>
    </location>
</feature>
<protein>
    <submittedName>
        <fullName evidence="2">Uncharacterized protein</fullName>
    </submittedName>
</protein>
<accession>A0A2I0HJQ3</accession>